<keyword evidence="4" id="KW-0347">Helicase</keyword>
<dbReference type="Pfam" id="PF13087">
    <property type="entry name" value="AAA_12"/>
    <property type="match status" value="1"/>
</dbReference>
<feature type="region of interest" description="Disordered" evidence="7">
    <location>
        <begin position="44"/>
        <end position="74"/>
    </location>
</feature>
<evidence type="ECO:0000256" key="1">
    <source>
        <dbReference type="ARBA" id="ARBA00007913"/>
    </source>
</evidence>
<keyword evidence="6" id="KW-0175">Coiled coil</keyword>
<keyword evidence="5" id="KW-0067">ATP-binding</keyword>
<reference evidence="10 11" key="1">
    <citation type="submission" date="2019-06" db="EMBL/GenBank/DDBJ databases">
        <title>Whole genome shotgun sequence of Pseudonocardia hydrocarbonoxydans NBRC 14498.</title>
        <authorList>
            <person name="Hosoyama A."/>
            <person name="Uohara A."/>
            <person name="Ohji S."/>
            <person name="Ichikawa N."/>
        </authorList>
    </citation>
    <scope>NUCLEOTIDE SEQUENCE [LARGE SCALE GENOMIC DNA]</scope>
    <source>
        <strain evidence="10 11">NBRC 14498</strain>
    </source>
</reference>
<protein>
    <recommendedName>
        <fullName evidence="12">AAA+ ATPase domain-containing protein</fullName>
    </recommendedName>
</protein>
<dbReference type="Proteomes" id="UP000320338">
    <property type="component" value="Unassembled WGS sequence"/>
</dbReference>
<evidence type="ECO:0000313" key="10">
    <source>
        <dbReference type="EMBL" id="GEC22684.1"/>
    </source>
</evidence>
<evidence type="ECO:0000259" key="9">
    <source>
        <dbReference type="Pfam" id="PF13087"/>
    </source>
</evidence>
<dbReference type="PANTHER" id="PTHR43788">
    <property type="entry name" value="DNA2/NAM7 HELICASE FAMILY MEMBER"/>
    <property type="match status" value="1"/>
</dbReference>
<dbReference type="Gene3D" id="3.40.50.300">
    <property type="entry name" value="P-loop containing nucleotide triphosphate hydrolases"/>
    <property type="match status" value="2"/>
</dbReference>
<keyword evidence="11" id="KW-1185">Reference proteome</keyword>
<comment type="similarity">
    <text evidence="1">Belongs to the DNA2/NAM7 helicase family.</text>
</comment>
<dbReference type="GO" id="GO:0005524">
    <property type="term" value="F:ATP binding"/>
    <property type="evidence" value="ECO:0007669"/>
    <property type="project" value="UniProtKB-KW"/>
</dbReference>
<dbReference type="EMBL" id="BJNG01000052">
    <property type="protein sequence ID" value="GEC22684.1"/>
    <property type="molecule type" value="Genomic_DNA"/>
</dbReference>
<comment type="caution">
    <text evidence="10">The sequence shown here is derived from an EMBL/GenBank/DDBJ whole genome shotgun (WGS) entry which is preliminary data.</text>
</comment>
<feature type="coiled-coil region" evidence="6">
    <location>
        <begin position="364"/>
        <end position="419"/>
    </location>
</feature>
<dbReference type="PANTHER" id="PTHR43788:SF8">
    <property type="entry name" value="DNA-BINDING PROTEIN SMUBP-2"/>
    <property type="match status" value="1"/>
</dbReference>
<keyword evidence="2" id="KW-0547">Nucleotide-binding</keyword>
<dbReference type="Pfam" id="PF13086">
    <property type="entry name" value="AAA_11"/>
    <property type="match status" value="1"/>
</dbReference>
<gene>
    <name evidence="10" type="ORF">PHY01_49670</name>
</gene>
<evidence type="ECO:0000256" key="5">
    <source>
        <dbReference type="ARBA" id="ARBA00022840"/>
    </source>
</evidence>
<dbReference type="SUPFAM" id="SSF52540">
    <property type="entry name" value="P-loop containing nucleoside triphosphate hydrolases"/>
    <property type="match status" value="1"/>
</dbReference>
<dbReference type="InterPro" id="IPR041679">
    <property type="entry name" value="DNA2/NAM7-like_C"/>
</dbReference>
<dbReference type="AlphaFoldDB" id="A0A4Y3WV89"/>
<dbReference type="InterPro" id="IPR050534">
    <property type="entry name" value="Coronavir_polyprotein_1ab"/>
</dbReference>
<dbReference type="InterPro" id="IPR041677">
    <property type="entry name" value="DNA2/NAM7_AAA_11"/>
</dbReference>
<dbReference type="CDD" id="cd18808">
    <property type="entry name" value="SF1_C_Upf1"/>
    <property type="match status" value="1"/>
</dbReference>
<dbReference type="InterPro" id="IPR027417">
    <property type="entry name" value="P-loop_NTPase"/>
</dbReference>
<name>A0A4Y3WV89_9PSEU</name>
<evidence type="ECO:0000256" key="7">
    <source>
        <dbReference type="SAM" id="MobiDB-lite"/>
    </source>
</evidence>
<evidence type="ECO:0000256" key="2">
    <source>
        <dbReference type="ARBA" id="ARBA00022741"/>
    </source>
</evidence>
<keyword evidence="3" id="KW-0378">Hydrolase</keyword>
<evidence type="ECO:0000259" key="8">
    <source>
        <dbReference type="Pfam" id="PF13086"/>
    </source>
</evidence>
<dbReference type="InterPro" id="IPR047187">
    <property type="entry name" value="SF1_C_Upf1"/>
</dbReference>
<sequence length="909" mass="97376">MTQHALMTALDQLGQGRADIGAIWQACQEHGLADLVGDQWVPRGWAAPNPGPAGKPPRGEFRVHRPDPDGLSPAARRKLDALRAELGLTQPAEPPPAPVPAGWAGSVREAVGALSDELSAVTRKRTQTDVPLRGGHVVAIGATRALMRFEADGEVSAREGTAATLVVAPGQVVSVEVISVFGAAITLAVPTEAPTPATATLRCDLSWLLSTQSKRLNELVDGASGFDPAAALAVVSPIGQQERSVGRGQQWGMLNDAQSLAVNSGLCDGITWLWGPPGTGKTTTLSVLVDELRRRGLRTLLTAPTNTAVDIALQAALGRMGNTTPGSVVRVGQPTDTRLVKRPGGPVLVEEIAEQRGEPVAADLMRATERIRQLRVQLREREKSGRNAGGDFDRLQVELADQQVLARALERLLAAVRRQVCQDAHLVAATTHQLLMPTLSGMAFDVVVIDEASMLSSSLTMIAAGAGRGHTVVAGDFRQLPPVVIADTPRANTWLRRSAFESSGVAAAVTRRQSPPNLVALTEQHRMPQILAEAISDGFYPESRLRTADSVRRRHPGTDLRAMAPIVCVDTSALRSRVARRSGQNSRYNLIHVLLSAAMVADRGLTGPEPALITPFNPQAKLLEALVGEDDGRGIASTVHRFQGGERDVVIFDAVDAVRGGMTLHPWFGEPDASNGSRLVNVAMSRARKRLIIVADVDRIHRKRPHRDAVGDFFKSALAECDYANPLDVIAGHDLGQPDLERMRADIDRAESTIEIWSELVDDDVAARLVAHLAAAADRGCTTTVWHHPTSGGDIPPGLAGLRHSDVLLRPCTPVRESLAVLDDVVWASTDALLGYFPGTVLRLDHPELAAAVLRATRRRNTPGIAGSGRMADRCGCGRLQIRDETTLPARPSCRACDARSGRQTVRRR</sequence>
<evidence type="ECO:0000256" key="4">
    <source>
        <dbReference type="ARBA" id="ARBA00022806"/>
    </source>
</evidence>
<evidence type="ECO:0000256" key="3">
    <source>
        <dbReference type="ARBA" id="ARBA00022801"/>
    </source>
</evidence>
<proteinExistence type="inferred from homology"/>
<feature type="domain" description="DNA2/NAM7 helicase helicase" evidence="8">
    <location>
        <begin position="254"/>
        <end position="486"/>
    </location>
</feature>
<evidence type="ECO:0008006" key="12">
    <source>
        <dbReference type="Google" id="ProtNLM"/>
    </source>
</evidence>
<dbReference type="GO" id="GO:0016787">
    <property type="term" value="F:hydrolase activity"/>
    <property type="evidence" value="ECO:0007669"/>
    <property type="project" value="UniProtKB-KW"/>
</dbReference>
<evidence type="ECO:0000256" key="6">
    <source>
        <dbReference type="SAM" id="Coils"/>
    </source>
</evidence>
<organism evidence="10 11">
    <name type="scientific">Pseudonocardia hydrocarbonoxydans</name>
    <dbReference type="NCBI Taxonomy" id="76726"/>
    <lineage>
        <taxon>Bacteria</taxon>
        <taxon>Bacillati</taxon>
        <taxon>Actinomycetota</taxon>
        <taxon>Actinomycetes</taxon>
        <taxon>Pseudonocardiales</taxon>
        <taxon>Pseudonocardiaceae</taxon>
        <taxon>Pseudonocardia</taxon>
    </lineage>
</organism>
<feature type="domain" description="DNA2/NAM7 helicase-like C-terminal" evidence="9">
    <location>
        <begin position="516"/>
        <end position="696"/>
    </location>
</feature>
<feature type="compositionally biased region" description="Basic and acidic residues" evidence="7">
    <location>
        <begin position="57"/>
        <end position="68"/>
    </location>
</feature>
<evidence type="ECO:0000313" key="11">
    <source>
        <dbReference type="Proteomes" id="UP000320338"/>
    </source>
</evidence>
<dbReference type="GO" id="GO:0043139">
    <property type="term" value="F:5'-3' DNA helicase activity"/>
    <property type="evidence" value="ECO:0007669"/>
    <property type="project" value="TreeGrafter"/>
</dbReference>
<accession>A0A4Y3WV89</accession>